<accession>A0A2J6PSF5</accession>
<reference evidence="2 3" key="1">
    <citation type="submission" date="2016-05" db="EMBL/GenBank/DDBJ databases">
        <title>A degradative enzymes factory behind the ericoid mycorrhizal symbiosis.</title>
        <authorList>
            <consortium name="DOE Joint Genome Institute"/>
            <person name="Martino E."/>
            <person name="Morin E."/>
            <person name="Grelet G."/>
            <person name="Kuo A."/>
            <person name="Kohler A."/>
            <person name="Daghino S."/>
            <person name="Barry K."/>
            <person name="Choi C."/>
            <person name="Cichocki N."/>
            <person name="Clum A."/>
            <person name="Copeland A."/>
            <person name="Hainaut M."/>
            <person name="Haridas S."/>
            <person name="Labutti K."/>
            <person name="Lindquist E."/>
            <person name="Lipzen A."/>
            <person name="Khouja H.-R."/>
            <person name="Murat C."/>
            <person name="Ohm R."/>
            <person name="Olson A."/>
            <person name="Spatafora J."/>
            <person name="Veneault-Fourrey C."/>
            <person name="Henrissat B."/>
            <person name="Grigoriev I."/>
            <person name="Martin F."/>
            <person name="Perotto S."/>
        </authorList>
    </citation>
    <scope>NUCLEOTIDE SEQUENCE [LARGE SCALE GENOMIC DNA]</scope>
    <source>
        <strain evidence="2 3">UAMH 7357</strain>
    </source>
</reference>
<evidence type="ECO:0000313" key="2">
    <source>
        <dbReference type="EMBL" id="PMD16967.1"/>
    </source>
</evidence>
<sequence>MAVDQARTNSQPIGTERLRGTAELCNSSIKNFRHPLGSQDFRSAHHFRCQETDEGTTESHDHDVVSYEYGHTSMAATPVSQPRLLETNRKFEERTNLKIERRNLGGSAGSSGTTFMAAADFPECGEDTEAHAGRQGRTRDYDKEPKASSERSVREDRSTLTPEVREYATRVGRGEKRRPSQNPNSTVKHDKPRTEIQRLTRRERGKKR</sequence>
<gene>
    <name evidence="2" type="ORF">NA56DRAFT_708186</name>
</gene>
<organism evidence="2 3">
    <name type="scientific">Hyaloscypha hepaticicola</name>
    <dbReference type="NCBI Taxonomy" id="2082293"/>
    <lineage>
        <taxon>Eukaryota</taxon>
        <taxon>Fungi</taxon>
        <taxon>Dikarya</taxon>
        <taxon>Ascomycota</taxon>
        <taxon>Pezizomycotina</taxon>
        <taxon>Leotiomycetes</taxon>
        <taxon>Helotiales</taxon>
        <taxon>Hyaloscyphaceae</taxon>
        <taxon>Hyaloscypha</taxon>
    </lineage>
</organism>
<keyword evidence="3" id="KW-1185">Reference proteome</keyword>
<feature type="compositionally biased region" description="Basic and acidic residues" evidence="1">
    <location>
        <begin position="187"/>
        <end position="202"/>
    </location>
</feature>
<evidence type="ECO:0000313" key="3">
    <source>
        <dbReference type="Proteomes" id="UP000235672"/>
    </source>
</evidence>
<name>A0A2J6PSF5_9HELO</name>
<feature type="compositionally biased region" description="Basic and acidic residues" evidence="1">
    <location>
        <begin position="128"/>
        <end position="178"/>
    </location>
</feature>
<proteinExistence type="predicted"/>
<dbReference type="AlphaFoldDB" id="A0A2J6PSF5"/>
<dbReference type="Proteomes" id="UP000235672">
    <property type="component" value="Unassembled WGS sequence"/>
</dbReference>
<protein>
    <submittedName>
        <fullName evidence="2">Uncharacterized protein</fullName>
    </submittedName>
</protein>
<feature type="region of interest" description="Disordered" evidence="1">
    <location>
        <begin position="127"/>
        <end position="208"/>
    </location>
</feature>
<dbReference type="EMBL" id="KZ613502">
    <property type="protein sequence ID" value="PMD16967.1"/>
    <property type="molecule type" value="Genomic_DNA"/>
</dbReference>
<evidence type="ECO:0000256" key="1">
    <source>
        <dbReference type="SAM" id="MobiDB-lite"/>
    </source>
</evidence>